<evidence type="ECO:0000256" key="1">
    <source>
        <dbReference type="SAM" id="Coils"/>
    </source>
</evidence>
<dbReference type="Proteomes" id="UP000317303">
    <property type="component" value="Unassembled WGS sequence"/>
</dbReference>
<sequence length="452" mass="48360">MDPGTIAFLIVLGSGLLGGVVGGAAKDVAHIAKGREGPLPSQEAAERRSKAARRAAGAVTGRTKGKNGKPKDGYLRRLLGNAAEKRRAKNAGKRKADREWLEAHRDEFSDAGYRAEQAKLEKKAGRRARRERALTAFRDAEKGSRLKAVLAARKTDEGKTDKEVVDEQDKTDAEPAKVLPFRQRETNKDAPDANGGDDAIADEAAEQNKDGDEPERMRLDAMPDAVLAALARRDGDERQAAAKAILADRVARGVSVTAEPDEHWQVHDDGQIERTWVRGNDNTSDNSDAGTSDVGSTIPTKEDQTMTAANSTTGATGEITTLADAQHFARQGKTATDRMIATADAQRAEVERTCEELRSQLSRLEMAHSTLAGEGMERTAAALGQAAEQIQAMLTATQGVRDRWSELSATADGARSAFTTISSSLDSQTGISEQVASHSGDVAKNTSFYANA</sequence>
<dbReference type="AlphaFoldDB" id="A0A660C875"/>
<organism evidence="3 5">
    <name type="scientific">Prauserella rugosa</name>
    <dbReference type="NCBI Taxonomy" id="43354"/>
    <lineage>
        <taxon>Bacteria</taxon>
        <taxon>Bacillati</taxon>
        <taxon>Actinomycetota</taxon>
        <taxon>Actinomycetes</taxon>
        <taxon>Pseudonocardiales</taxon>
        <taxon>Pseudonocardiaceae</taxon>
        <taxon>Prauserella</taxon>
    </lineage>
</organism>
<evidence type="ECO:0000313" key="4">
    <source>
        <dbReference type="EMBL" id="TWH15996.1"/>
    </source>
</evidence>
<gene>
    <name evidence="3" type="ORF">JD82_04921</name>
    <name evidence="4" type="ORF">JD82_04984</name>
</gene>
<dbReference type="EMBL" id="VLJV01000002">
    <property type="protein sequence ID" value="TWH15996.1"/>
    <property type="molecule type" value="Genomic_DNA"/>
</dbReference>
<name>A0A660C875_9PSEU</name>
<dbReference type="RefSeq" id="WP_030534168.1">
    <property type="nucleotide sequence ID" value="NZ_JOIJ01000025.1"/>
</dbReference>
<comment type="caution">
    <text evidence="3">The sequence shown here is derived from an EMBL/GenBank/DDBJ whole genome shotgun (WGS) entry which is preliminary data.</text>
</comment>
<feature type="region of interest" description="Disordered" evidence="2">
    <location>
        <begin position="151"/>
        <end position="198"/>
    </location>
</feature>
<reference evidence="3 5" key="1">
    <citation type="submission" date="2019-07" db="EMBL/GenBank/DDBJ databases">
        <title>R&amp;d 2014.</title>
        <authorList>
            <person name="Klenk H.-P."/>
        </authorList>
    </citation>
    <scope>NUCLEOTIDE SEQUENCE [LARGE SCALE GENOMIC DNA]</scope>
    <source>
        <strain evidence="3 5">DSM 43194</strain>
    </source>
</reference>
<protein>
    <submittedName>
        <fullName evidence="3">Uncharacterized protein</fullName>
    </submittedName>
</protein>
<evidence type="ECO:0000313" key="3">
    <source>
        <dbReference type="EMBL" id="TWH15933.1"/>
    </source>
</evidence>
<keyword evidence="5" id="KW-1185">Reference proteome</keyword>
<feature type="compositionally biased region" description="Basic and acidic residues" evidence="2">
    <location>
        <begin position="182"/>
        <end position="191"/>
    </location>
</feature>
<keyword evidence="1" id="KW-0175">Coiled coil</keyword>
<accession>A0A660C875</accession>
<proteinExistence type="predicted"/>
<feature type="coiled-coil region" evidence="1">
    <location>
        <begin position="340"/>
        <end position="374"/>
    </location>
</feature>
<evidence type="ECO:0000256" key="2">
    <source>
        <dbReference type="SAM" id="MobiDB-lite"/>
    </source>
</evidence>
<evidence type="ECO:0000313" key="5">
    <source>
        <dbReference type="Proteomes" id="UP000317303"/>
    </source>
</evidence>
<feature type="region of interest" description="Disordered" evidence="2">
    <location>
        <begin position="277"/>
        <end position="308"/>
    </location>
</feature>
<feature type="compositionally biased region" description="Polar residues" evidence="2">
    <location>
        <begin position="280"/>
        <end position="308"/>
    </location>
</feature>
<dbReference type="EMBL" id="VLJV01000002">
    <property type="protein sequence ID" value="TWH15933.1"/>
    <property type="molecule type" value="Genomic_DNA"/>
</dbReference>
<feature type="compositionally biased region" description="Basic and acidic residues" evidence="2">
    <location>
        <begin position="153"/>
        <end position="175"/>
    </location>
</feature>
<feature type="region of interest" description="Disordered" evidence="2">
    <location>
        <begin position="36"/>
        <end position="74"/>
    </location>
</feature>